<sequence>MVKIISQDTMLDKKRSMTIEEDVPFEVYGKTDYAKKKLVNGEMETLMLTKPLGEMMTFGSTANLKELLRKVTLDVELGREEVQLLYSPIYDTISDPNLPQTLDAKWALYGNCVFLEHIEGEEVKFGSLSAEHGPVARIQTYATGFEYTKEMVDFNQTFNVEILNKSMGQAYNALLNHMHLYPIIGAPYKAGNKTAFQGKADDPLWLGIWRTLNQAIKDTVIAKRPGTILLASKADQTDIEMAIRGGHQLEGSIYPSVAGISTIIYYDGWSVNVGKKSYEYKGVTPGTAYLIRPQRGFKELVKKDLTTETGNPDLSRLVEAQIVGYCYRGVFAAIDENVQQIALK</sequence>
<comment type="caution">
    <text evidence="1">The sequence shown here is derived from an EMBL/GenBank/DDBJ whole genome shotgun (WGS) entry which is preliminary data.</text>
</comment>
<gene>
    <name evidence="1" type="ORF">CLLU_09980</name>
</gene>
<protein>
    <recommendedName>
        <fullName evidence="3">Aspartate ammonia-lyase</fullName>
    </recommendedName>
</protein>
<organism evidence="1 2">
    <name type="scientific">Clostridium luticellarii</name>
    <dbReference type="NCBI Taxonomy" id="1691940"/>
    <lineage>
        <taxon>Bacteria</taxon>
        <taxon>Bacillati</taxon>
        <taxon>Bacillota</taxon>
        <taxon>Clostridia</taxon>
        <taxon>Eubacteriales</taxon>
        <taxon>Clostridiaceae</taxon>
        <taxon>Clostridium</taxon>
    </lineage>
</organism>
<dbReference type="RefSeq" id="WP_106008479.1">
    <property type="nucleotide sequence ID" value="NZ_PVXP01000009.1"/>
</dbReference>
<evidence type="ECO:0008006" key="3">
    <source>
        <dbReference type="Google" id="ProtNLM"/>
    </source>
</evidence>
<proteinExistence type="predicted"/>
<accession>A0A2T0BQ20</accession>
<reference evidence="1 2" key="1">
    <citation type="submission" date="2018-03" db="EMBL/GenBank/DDBJ databases">
        <title>Genome sequence of Clostridium luticellarii DSM 29923.</title>
        <authorList>
            <person name="Poehlein A."/>
            <person name="Daniel R."/>
        </authorList>
    </citation>
    <scope>NUCLEOTIDE SEQUENCE [LARGE SCALE GENOMIC DNA]</scope>
    <source>
        <strain evidence="1 2">DSM 29923</strain>
    </source>
</reference>
<dbReference type="AlphaFoldDB" id="A0A2T0BQ20"/>
<evidence type="ECO:0000313" key="1">
    <source>
        <dbReference type="EMBL" id="PRR85970.1"/>
    </source>
</evidence>
<dbReference type="EMBL" id="PVXP01000009">
    <property type="protein sequence ID" value="PRR85970.1"/>
    <property type="molecule type" value="Genomic_DNA"/>
</dbReference>
<dbReference type="Pfam" id="PF25209">
    <property type="entry name" value="Phage_capsid_4"/>
    <property type="match status" value="1"/>
</dbReference>
<name>A0A2T0BQ20_9CLOT</name>
<keyword evidence="2" id="KW-1185">Reference proteome</keyword>
<dbReference type="Proteomes" id="UP000237798">
    <property type="component" value="Unassembled WGS sequence"/>
</dbReference>
<evidence type="ECO:0000313" key="2">
    <source>
        <dbReference type="Proteomes" id="UP000237798"/>
    </source>
</evidence>
<dbReference type="OrthoDB" id="1676014at2"/>